<dbReference type="GO" id="GO:0004135">
    <property type="term" value="F:amylo-alpha-1,6-glucosidase activity"/>
    <property type="evidence" value="ECO:0007669"/>
    <property type="project" value="InterPro"/>
</dbReference>
<evidence type="ECO:0000313" key="2">
    <source>
        <dbReference type="Proteomes" id="UP000663848"/>
    </source>
</evidence>
<dbReference type="GO" id="GO:0004134">
    <property type="term" value="F:4-alpha-glucanotransferase activity"/>
    <property type="evidence" value="ECO:0007669"/>
    <property type="project" value="InterPro"/>
</dbReference>
<dbReference type="PANTHER" id="PTHR10569:SF2">
    <property type="entry name" value="GLYCOGEN DEBRANCHING ENZYME"/>
    <property type="match status" value="1"/>
</dbReference>
<accession>A0A822GHN7</accession>
<proteinExistence type="predicted"/>
<protein>
    <submittedName>
        <fullName evidence="1">Uncharacterized protein</fullName>
    </submittedName>
</protein>
<reference evidence="1" key="1">
    <citation type="submission" date="2021-02" db="EMBL/GenBank/DDBJ databases">
        <authorList>
            <person name="Nowell W R."/>
        </authorList>
    </citation>
    <scope>NUCLEOTIDE SEQUENCE</scope>
</reference>
<evidence type="ECO:0000313" key="1">
    <source>
        <dbReference type="EMBL" id="CAF5145033.1"/>
    </source>
</evidence>
<organism evidence="1 2">
    <name type="scientific">Rotaria socialis</name>
    <dbReference type="NCBI Taxonomy" id="392032"/>
    <lineage>
        <taxon>Eukaryota</taxon>
        <taxon>Metazoa</taxon>
        <taxon>Spiralia</taxon>
        <taxon>Gnathifera</taxon>
        <taxon>Rotifera</taxon>
        <taxon>Eurotatoria</taxon>
        <taxon>Bdelloidea</taxon>
        <taxon>Philodinida</taxon>
        <taxon>Philodinidae</taxon>
        <taxon>Rotaria</taxon>
    </lineage>
</organism>
<gene>
    <name evidence="1" type="ORF">QYT958_LOCUS48090</name>
</gene>
<dbReference type="GO" id="GO:0005980">
    <property type="term" value="P:glycogen catabolic process"/>
    <property type="evidence" value="ECO:0007669"/>
    <property type="project" value="InterPro"/>
</dbReference>
<feature type="non-terminal residue" evidence="1">
    <location>
        <position position="58"/>
    </location>
</feature>
<dbReference type="EMBL" id="CAJOBR010094022">
    <property type="protein sequence ID" value="CAF5145033.1"/>
    <property type="molecule type" value="Genomic_DNA"/>
</dbReference>
<sequence>MNDEGFNNQIGVDSKTGFVFGGNRWNCGTWILCRTTVSWLIHMNKENYYPYDSVETSS</sequence>
<comment type="caution">
    <text evidence="1">The sequence shown here is derived from an EMBL/GenBank/DDBJ whole genome shotgun (WGS) entry which is preliminary data.</text>
</comment>
<dbReference type="InterPro" id="IPR010401">
    <property type="entry name" value="AGL/Gdb1"/>
</dbReference>
<name>A0A822GHN7_9BILA</name>
<dbReference type="AlphaFoldDB" id="A0A822GHN7"/>
<dbReference type="PANTHER" id="PTHR10569">
    <property type="entry name" value="GLYCOGEN DEBRANCHING ENZYME"/>
    <property type="match status" value="1"/>
</dbReference>
<dbReference type="Proteomes" id="UP000663848">
    <property type="component" value="Unassembled WGS sequence"/>
</dbReference>